<feature type="signal peptide" evidence="2">
    <location>
        <begin position="1"/>
        <end position="19"/>
    </location>
</feature>
<evidence type="ECO:0000256" key="1">
    <source>
        <dbReference type="SAM" id="MobiDB-lite"/>
    </source>
</evidence>
<evidence type="ECO:0008006" key="5">
    <source>
        <dbReference type="Google" id="ProtNLM"/>
    </source>
</evidence>
<evidence type="ECO:0000313" key="3">
    <source>
        <dbReference type="EMBL" id="CAP57842.1"/>
    </source>
</evidence>
<keyword evidence="2" id="KW-0732">Signal</keyword>
<keyword evidence="3" id="KW-0614">Plasmid</keyword>
<organism evidence="3 4">
    <name type="scientific">Gluconacetobacter diazotrophicus (strain ATCC 49037 / DSM 5601 / CCUG 37298 / CIP 103539 / LMG 7603 / PAl5)</name>
    <dbReference type="NCBI Taxonomy" id="272568"/>
    <lineage>
        <taxon>Bacteria</taxon>
        <taxon>Pseudomonadati</taxon>
        <taxon>Pseudomonadota</taxon>
        <taxon>Alphaproteobacteria</taxon>
        <taxon>Acetobacterales</taxon>
        <taxon>Acetobacteraceae</taxon>
        <taxon>Gluconacetobacter</taxon>
    </lineage>
</organism>
<dbReference type="AlphaFoldDB" id="A9HSY3"/>
<dbReference type="PROSITE" id="PS51257">
    <property type="entry name" value="PROKAR_LIPOPROTEIN"/>
    <property type="match status" value="1"/>
</dbReference>
<accession>A9HSY3</accession>
<gene>
    <name evidence="3" type="ordered locus">GDI3878</name>
</gene>
<dbReference type="EMBL" id="AM889287">
    <property type="protein sequence ID" value="CAP57842.1"/>
    <property type="molecule type" value="Genomic_DNA"/>
</dbReference>
<name>A9HSY3_GLUDA</name>
<dbReference type="Proteomes" id="UP000001176">
    <property type="component" value="Plasmid pGDIPal5I"/>
</dbReference>
<sequence>MKLRIALVLPALMLLSACGEETDPRLQIPHADEVRLDLAPGRVRSANLYGWGAPLQQVYITPTVPAAGTPAAAPRPATPSSRSPVCLTPKAG</sequence>
<dbReference type="KEGG" id="gdi:GDI3878"/>
<proteinExistence type="predicted"/>
<keyword evidence="4" id="KW-1185">Reference proteome</keyword>
<feature type="region of interest" description="Disordered" evidence="1">
    <location>
        <begin position="67"/>
        <end position="92"/>
    </location>
</feature>
<geneLocation type="plasmid" evidence="3 4">
    <name>pGDIPal5I</name>
</geneLocation>
<protein>
    <recommendedName>
        <fullName evidence="5">Lipoprotein</fullName>
    </recommendedName>
</protein>
<reference evidence="4" key="1">
    <citation type="journal article" date="2009" name="BMC Genomics">
        <title>Complete genome sequence of the sugarcane nitrogen-fixing endophyte Gluconacetobacter diazotrophicus Pal5.</title>
        <authorList>
            <person name="Bertalan M."/>
            <person name="Albano R."/>
            <person name="Padua V."/>
            <person name="Rouws L."/>
            <person name="Rojas C."/>
            <person name="Hemerly A."/>
            <person name="Teixeira K."/>
            <person name="Schwab S."/>
            <person name="Araujo J."/>
            <person name="Oliveira A."/>
            <person name="Franca L."/>
            <person name="Magalhaes V."/>
            <person name="Alqueres S."/>
            <person name="Cardoso A."/>
            <person name="Almeida W."/>
            <person name="Loureiro M.M."/>
            <person name="Nogueira E."/>
            <person name="Cidade D."/>
            <person name="Oliveira D."/>
            <person name="Simao T."/>
            <person name="Macedo J."/>
            <person name="Valadao A."/>
            <person name="Dreschsel M."/>
            <person name="Freitas F."/>
            <person name="Vidal M."/>
            <person name="Guedes H."/>
            <person name="Rodrigues E."/>
            <person name="Meneses C."/>
            <person name="Brioso P."/>
            <person name="Pozzer L."/>
            <person name="Figueiredo D."/>
            <person name="Montano H."/>
            <person name="Junior J."/>
            <person name="Filho G."/>
            <person name="Flores V."/>
            <person name="Ferreira B."/>
            <person name="Branco A."/>
            <person name="Gonzalez P."/>
            <person name="Guillobel H."/>
            <person name="Lemos M."/>
            <person name="Seibel L."/>
            <person name="Macedo J."/>
            <person name="Alves-Ferreira M."/>
            <person name="Sachetto-Martins G."/>
            <person name="Coelho A."/>
            <person name="Santos E."/>
            <person name="Amaral G."/>
            <person name="Neves A."/>
            <person name="Pacheco A.B."/>
            <person name="Carvalho D."/>
            <person name="Lery L."/>
            <person name="Bisch P."/>
            <person name="Rossle S.C."/>
            <person name="Urmenyi T."/>
            <person name="Kruger W.V."/>
            <person name="Martins O."/>
            <person name="Baldani J.I."/>
            <person name="Ferreira P.C."/>
        </authorList>
    </citation>
    <scope>NUCLEOTIDE SEQUENCE [LARGE SCALE GENOMIC DNA]</scope>
    <source>
        <strain evidence="4">ATCC 49037 / DSM 5601 / CCUG 37298 / CIP 103539 / LMG 7603 / PAl5</strain>
        <plasmid evidence="4">pGDIPal5I</plasmid>
    </source>
</reference>
<evidence type="ECO:0000256" key="2">
    <source>
        <dbReference type="SAM" id="SignalP"/>
    </source>
</evidence>
<feature type="compositionally biased region" description="Low complexity" evidence="1">
    <location>
        <begin position="67"/>
        <end position="85"/>
    </location>
</feature>
<feature type="chain" id="PRO_5002736265" description="Lipoprotein" evidence="2">
    <location>
        <begin position="20"/>
        <end position="92"/>
    </location>
</feature>
<evidence type="ECO:0000313" key="4">
    <source>
        <dbReference type="Proteomes" id="UP000001176"/>
    </source>
</evidence>